<dbReference type="InterPro" id="IPR003838">
    <property type="entry name" value="ABC3_permease_C"/>
</dbReference>
<organism evidence="8 9">
    <name type="scientific">Renibacterium salmoninarum (strain ATCC 33209 / DSM 20767 / JCM 11484 / NBRC 15589 / NCIMB 2235)</name>
    <dbReference type="NCBI Taxonomy" id="288705"/>
    <lineage>
        <taxon>Bacteria</taxon>
        <taxon>Bacillati</taxon>
        <taxon>Actinomycetota</taxon>
        <taxon>Actinomycetes</taxon>
        <taxon>Micrococcales</taxon>
        <taxon>Micrococcaceae</taxon>
        <taxon>Renibacterium</taxon>
    </lineage>
</organism>
<feature type="transmembrane region" description="Helical" evidence="6">
    <location>
        <begin position="664"/>
        <end position="687"/>
    </location>
</feature>
<feature type="transmembrane region" description="Helical" evidence="6">
    <location>
        <begin position="81"/>
        <end position="103"/>
    </location>
</feature>
<evidence type="ECO:0000256" key="2">
    <source>
        <dbReference type="ARBA" id="ARBA00022475"/>
    </source>
</evidence>
<proteinExistence type="predicted"/>
<dbReference type="KEGG" id="rsa:RSal33209_1739"/>
<dbReference type="Proteomes" id="UP000002007">
    <property type="component" value="Chromosome"/>
</dbReference>
<evidence type="ECO:0000259" key="7">
    <source>
        <dbReference type="Pfam" id="PF02687"/>
    </source>
</evidence>
<keyword evidence="4 6" id="KW-1133">Transmembrane helix</keyword>
<feature type="transmembrane region" description="Helical" evidence="6">
    <location>
        <begin position="34"/>
        <end position="61"/>
    </location>
</feature>
<sequence length="746" mass="77890">MTLIQVSRLLVSARNREEALLQARGLSLRSAASLVLTEAAAISLVASAVGFAFALLLWPLLGHWLSGSAQDWLPTVIQTALSAWPVPVWVALGVCLILSSIGIRALRSSTESQRKSLSGRKRKLASFGVVAAICAVAAVSGWQFFLYGSPLSADGQVNLLAVPAPAILIIVGAALLVLLIALLAQWRENRLAGSGSALATLAARQTARRIGALAVPVMLLSITAAATTLAAGYSQSFQQSQIVGSRLTNGAAVRVELPQISVVERAADVQDLSSVNLLPGVTASSRVYSALLDSKDENVTFTAVEGATLTKLLDPSYPDTEKLRAALQPENLDEDSPLIPAGSRSLSASFAVSNGNSSSDRNFSATIWLEGHDGIVPFAVESQPLPPGQMNVGPLNISLTSSSEPRRLIGIDISMGLGFGYQAGEIGAAVTLHSLSLNGDASKPLSVDKLRGITEKSPKYTIGNDGPSVQASPTATGNISVRFTTAAAAKQTPLALVASQAFANSINAKSGDSLTLNLPGVRIESRIETIVQALPGSSTALAVMSDLQRFQRAEWQRWQPVLNSNQWWISSAQPELTAQQVKSLAPSDSKISLPGNSISDQFAGPGVVSLWLGAVCALLLFAAALFANILATARVRDGEIAVLRALGVSAADQAKGRRQEISPAAVLAIALGTGIGFAVSFAVLPALVRATLTGTNGNTPLLLEFAWVPLAITLAVELALALLVNSIYSLMIIKRAKASPTVQDQL</sequence>
<accession>A9WMG2</accession>
<comment type="subcellular location">
    <subcellularLocation>
        <location evidence="1">Cell membrane</location>
        <topology evidence="1">Multi-pass membrane protein</topology>
    </subcellularLocation>
</comment>
<keyword evidence="2" id="KW-1003">Cell membrane</keyword>
<dbReference type="eggNOG" id="COG0577">
    <property type="taxonomic scope" value="Bacteria"/>
</dbReference>
<keyword evidence="9" id="KW-1185">Reference proteome</keyword>
<keyword evidence="5 6" id="KW-0472">Membrane</keyword>
<dbReference type="Pfam" id="PF02687">
    <property type="entry name" value="FtsX"/>
    <property type="match status" value="1"/>
</dbReference>
<feature type="transmembrane region" description="Helical" evidence="6">
    <location>
        <begin position="608"/>
        <end position="631"/>
    </location>
</feature>
<keyword evidence="3 6" id="KW-0812">Transmembrane</keyword>
<dbReference type="EMBL" id="CP000910">
    <property type="protein sequence ID" value="ABY23475.1"/>
    <property type="molecule type" value="Genomic_DNA"/>
</dbReference>
<evidence type="ECO:0000313" key="8">
    <source>
        <dbReference type="EMBL" id="ABY23475.1"/>
    </source>
</evidence>
<name>A9WMG2_RENSM</name>
<feature type="transmembrane region" description="Helical" evidence="6">
    <location>
        <begin position="707"/>
        <end position="728"/>
    </location>
</feature>
<protein>
    <submittedName>
        <fullName evidence="8">Putative permease protein</fullName>
    </submittedName>
</protein>
<dbReference type="GO" id="GO:0005886">
    <property type="term" value="C:plasma membrane"/>
    <property type="evidence" value="ECO:0007669"/>
    <property type="project" value="UniProtKB-SubCell"/>
</dbReference>
<evidence type="ECO:0000256" key="3">
    <source>
        <dbReference type="ARBA" id="ARBA00022692"/>
    </source>
</evidence>
<evidence type="ECO:0000256" key="5">
    <source>
        <dbReference type="ARBA" id="ARBA00023136"/>
    </source>
</evidence>
<feature type="transmembrane region" description="Helical" evidence="6">
    <location>
        <begin position="165"/>
        <end position="184"/>
    </location>
</feature>
<feature type="domain" description="ABC3 transporter permease C-terminal" evidence="7">
    <location>
        <begin position="3"/>
        <end position="101"/>
    </location>
</feature>
<reference evidence="9" key="1">
    <citation type="journal article" date="2008" name="J. Bacteriol.">
        <title>Genome sequence of the fish pathogen Renibacterium salmoninarum suggests reductive evolution away from an environmental Arthrobacter ancestor.</title>
        <authorList>
            <person name="Wiens G.D."/>
            <person name="Rockey D.D."/>
            <person name="Wu Z."/>
            <person name="Chang J."/>
            <person name="Levy R."/>
            <person name="Crane S."/>
            <person name="Chen D.S."/>
            <person name="Capri G.R."/>
            <person name="Burnett J.R."/>
            <person name="Sudheesh P.S."/>
            <person name="Schipma M.J."/>
            <person name="Burd H."/>
            <person name="Bhattacharyya A."/>
            <person name="Rhodes L.D."/>
            <person name="Kaul R."/>
            <person name="Strom M.S."/>
        </authorList>
    </citation>
    <scope>NUCLEOTIDE SEQUENCE [LARGE SCALE GENOMIC DNA]</scope>
    <source>
        <strain evidence="9">ATCC 33209 / DSM 20767 / JCM 11484 / NBRC 15589 / NCIMB 2235</strain>
    </source>
</reference>
<feature type="transmembrane region" description="Helical" evidence="6">
    <location>
        <begin position="210"/>
        <end position="233"/>
    </location>
</feature>
<evidence type="ECO:0000313" key="9">
    <source>
        <dbReference type="Proteomes" id="UP000002007"/>
    </source>
</evidence>
<dbReference type="AlphaFoldDB" id="A9WMG2"/>
<dbReference type="HOGENOM" id="CLU_372497_0_0_11"/>
<dbReference type="STRING" id="288705.RSal33209_1739"/>
<dbReference type="RefSeq" id="WP_012245147.1">
    <property type="nucleotide sequence ID" value="NC_010168.1"/>
</dbReference>
<evidence type="ECO:0000256" key="4">
    <source>
        <dbReference type="ARBA" id="ARBA00022989"/>
    </source>
</evidence>
<evidence type="ECO:0000256" key="1">
    <source>
        <dbReference type="ARBA" id="ARBA00004651"/>
    </source>
</evidence>
<gene>
    <name evidence="8" type="ordered locus">RSal33209_1739</name>
</gene>
<feature type="transmembrane region" description="Helical" evidence="6">
    <location>
        <begin position="124"/>
        <end position="145"/>
    </location>
</feature>
<evidence type="ECO:0000256" key="6">
    <source>
        <dbReference type="SAM" id="Phobius"/>
    </source>
</evidence>